<dbReference type="Gene3D" id="3.40.50.300">
    <property type="entry name" value="P-loop containing nucleotide triphosphate hydrolases"/>
    <property type="match status" value="1"/>
</dbReference>
<dbReference type="Pfam" id="PF13469">
    <property type="entry name" value="Sulfotransfer_3"/>
    <property type="match status" value="1"/>
</dbReference>
<dbReference type="SUPFAM" id="SSF52540">
    <property type="entry name" value="P-loop containing nucleoside triphosphate hydrolases"/>
    <property type="match status" value="1"/>
</dbReference>
<evidence type="ECO:0000256" key="1">
    <source>
        <dbReference type="ARBA" id="ARBA00022679"/>
    </source>
</evidence>
<reference evidence="2" key="1">
    <citation type="submission" date="2023-03" db="EMBL/GenBank/DDBJ databases">
        <title>Multiphase analysis and comparison of six strains from genera Psychromarinibacter, Lutimaribacter, and Maritimibacter, including a novel species: Psychromarinibacter sediminicola sp. nov.</title>
        <authorList>
            <person name="Wang Y.-H."/>
            <person name="Ye M.-Q."/>
            <person name="Du Z.-J."/>
        </authorList>
    </citation>
    <scope>NUCLEOTIDE SEQUENCE</scope>
    <source>
        <strain evidence="2">C21-152</strain>
    </source>
</reference>
<dbReference type="PANTHER" id="PTHR10605">
    <property type="entry name" value="HEPARAN SULFATE SULFOTRANSFERASE"/>
    <property type="match status" value="1"/>
</dbReference>
<dbReference type="Proteomes" id="UP001220964">
    <property type="component" value="Unassembled WGS sequence"/>
</dbReference>
<dbReference type="RefSeq" id="WP_275565366.1">
    <property type="nucleotide sequence ID" value="NZ_JARGYC010000001.1"/>
</dbReference>
<dbReference type="AlphaFoldDB" id="A0AAE3NNM7"/>
<name>A0AAE3NNM7_9RHOB</name>
<organism evidence="2 3">
    <name type="scientific">Psychromarinibacter sediminicola</name>
    <dbReference type="NCBI Taxonomy" id="3033385"/>
    <lineage>
        <taxon>Bacteria</taxon>
        <taxon>Pseudomonadati</taxon>
        <taxon>Pseudomonadota</taxon>
        <taxon>Alphaproteobacteria</taxon>
        <taxon>Rhodobacterales</taxon>
        <taxon>Paracoccaceae</taxon>
        <taxon>Psychromarinibacter</taxon>
    </lineage>
</organism>
<evidence type="ECO:0000313" key="3">
    <source>
        <dbReference type="Proteomes" id="UP001220964"/>
    </source>
</evidence>
<keyword evidence="1" id="KW-0808">Transferase</keyword>
<keyword evidence="3" id="KW-1185">Reference proteome</keyword>
<sequence length="294" mass="33211">MSRPEPTLMFCLGATKAGTSWLHAQLARHPECHLRTLKELHYFDSVETGRLETKRAEIEGMIRTLLRRMVTADEAKRVELNRRIEDRAAWEKVLGLGREDEGAYLDYLTGGLGDRRLVADITPAYGLLPEERLARMAALLPDVRFVYLMRDPVDRLWSHVRMNSLRIKGGKTVTPRHAHRMLDKVLKGGHQDIARRSDYRAVLEKLDRSVEADRTLVMFYEDLFAEGGLERLCAFLGIAPVAGDTARRVHGGKPADLDPDAAAAARAWLAPQYDYVERRFGALPAAWQANDAKV</sequence>
<proteinExistence type="predicted"/>
<dbReference type="GO" id="GO:0008146">
    <property type="term" value="F:sulfotransferase activity"/>
    <property type="evidence" value="ECO:0007669"/>
    <property type="project" value="InterPro"/>
</dbReference>
<accession>A0AAE3NNM7</accession>
<comment type="caution">
    <text evidence="2">The sequence shown here is derived from an EMBL/GenBank/DDBJ whole genome shotgun (WGS) entry which is preliminary data.</text>
</comment>
<dbReference type="InterPro" id="IPR027417">
    <property type="entry name" value="P-loop_NTPase"/>
</dbReference>
<gene>
    <name evidence="2" type="ORF">P1J78_00620</name>
</gene>
<protein>
    <submittedName>
        <fullName evidence="2">Sulfotransferase</fullName>
    </submittedName>
</protein>
<dbReference type="EMBL" id="JARGYC010000001">
    <property type="protein sequence ID" value="MDF0599221.1"/>
    <property type="molecule type" value="Genomic_DNA"/>
</dbReference>
<dbReference type="PANTHER" id="PTHR10605:SF56">
    <property type="entry name" value="BIFUNCTIONAL HEPARAN SULFATE N-DEACETYLASE_N-SULFOTRANSFERASE"/>
    <property type="match status" value="1"/>
</dbReference>
<evidence type="ECO:0000313" key="2">
    <source>
        <dbReference type="EMBL" id="MDF0599221.1"/>
    </source>
</evidence>
<dbReference type="InterPro" id="IPR037359">
    <property type="entry name" value="NST/OST"/>
</dbReference>